<dbReference type="Proteomes" id="UP000037460">
    <property type="component" value="Unassembled WGS sequence"/>
</dbReference>
<evidence type="ECO:0000313" key="2">
    <source>
        <dbReference type="Proteomes" id="UP000037460"/>
    </source>
</evidence>
<keyword evidence="2" id="KW-1185">Reference proteome</keyword>
<protein>
    <submittedName>
        <fullName evidence="1">Uncharacterized protein</fullName>
    </submittedName>
</protein>
<gene>
    <name evidence="1" type="ORF">Ctob_003262</name>
</gene>
<organism evidence="1 2">
    <name type="scientific">Chrysochromulina tobinii</name>
    <dbReference type="NCBI Taxonomy" id="1460289"/>
    <lineage>
        <taxon>Eukaryota</taxon>
        <taxon>Haptista</taxon>
        <taxon>Haptophyta</taxon>
        <taxon>Prymnesiophyceae</taxon>
        <taxon>Prymnesiales</taxon>
        <taxon>Chrysochromulinaceae</taxon>
        <taxon>Chrysochromulina</taxon>
    </lineage>
</organism>
<sequence>MALRRDASTAASCFVRLEASAAAGADEGSSRLETGLREKLPEAMAASAAPRLSKSGVRDAGIVAARGRGTGVVAADGSGGGGAGGGTVRTIGGVSRGGRGGACGGSASDRARSTGLAAVSGSEGGGLWGGENEALAFAAAASAAAIAAALISNAQAAASISASISASACSTS</sequence>
<dbReference type="EMBL" id="JWZX01003235">
    <property type="protein sequence ID" value="KOO22958.1"/>
    <property type="molecule type" value="Genomic_DNA"/>
</dbReference>
<dbReference type="AlphaFoldDB" id="A0A0M0J9T9"/>
<evidence type="ECO:0000313" key="1">
    <source>
        <dbReference type="EMBL" id="KOO22958.1"/>
    </source>
</evidence>
<comment type="caution">
    <text evidence="1">The sequence shown here is derived from an EMBL/GenBank/DDBJ whole genome shotgun (WGS) entry which is preliminary data.</text>
</comment>
<name>A0A0M0J9T9_9EUKA</name>
<reference evidence="2" key="1">
    <citation type="journal article" date="2015" name="PLoS Genet.">
        <title>Genome Sequence and Transcriptome Analyses of Chrysochromulina tobin: Metabolic Tools for Enhanced Algal Fitness in the Prominent Order Prymnesiales (Haptophyceae).</title>
        <authorList>
            <person name="Hovde B.T."/>
            <person name="Deodato C.R."/>
            <person name="Hunsperger H.M."/>
            <person name="Ryken S.A."/>
            <person name="Yost W."/>
            <person name="Jha R.K."/>
            <person name="Patterson J."/>
            <person name="Monnat R.J. Jr."/>
            <person name="Barlow S.B."/>
            <person name="Starkenburg S.R."/>
            <person name="Cattolico R.A."/>
        </authorList>
    </citation>
    <scope>NUCLEOTIDE SEQUENCE</scope>
    <source>
        <strain evidence="2">CCMP291</strain>
    </source>
</reference>
<proteinExistence type="predicted"/>
<accession>A0A0M0J9T9</accession>